<feature type="compositionally biased region" description="Basic and acidic residues" evidence="1">
    <location>
        <begin position="68"/>
        <end position="80"/>
    </location>
</feature>
<feature type="region of interest" description="Disordered" evidence="1">
    <location>
        <begin position="1"/>
        <end position="126"/>
    </location>
</feature>
<evidence type="ECO:0000313" key="3">
    <source>
        <dbReference type="Proteomes" id="UP000266841"/>
    </source>
</evidence>
<dbReference type="Proteomes" id="UP000266841">
    <property type="component" value="Unassembled WGS sequence"/>
</dbReference>
<accession>K0RU98</accession>
<protein>
    <submittedName>
        <fullName evidence="2">Uncharacterized protein</fullName>
    </submittedName>
</protein>
<evidence type="ECO:0000313" key="2">
    <source>
        <dbReference type="EMBL" id="EJK55994.1"/>
    </source>
</evidence>
<dbReference type="EMBL" id="AGNL01032684">
    <property type="protein sequence ID" value="EJK55994.1"/>
    <property type="molecule type" value="Genomic_DNA"/>
</dbReference>
<organism evidence="2 3">
    <name type="scientific">Thalassiosira oceanica</name>
    <name type="common">Marine diatom</name>
    <dbReference type="NCBI Taxonomy" id="159749"/>
    <lineage>
        <taxon>Eukaryota</taxon>
        <taxon>Sar</taxon>
        <taxon>Stramenopiles</taxon>
        <taxon>Ochrophyta</taxon>
        <taxon>Bacillariophyta</taxon>
        <taxon>Coscinodiscophyceae</taxon>
        <taxon>Thalassiosirophycidae</taxon>
        <taxon>Thalassiosirales</taxon>
        <taxon>Thalassiosiraceae</taxon>
        <taxon>Thalassiosira</taxon>
    </lineage>
</organism>
<reference evidence="2 3" key="1">
    <citation type="journal article" date="2012" name="Genome Biol.">
        <title>Genome and low-iron response of an oceanic diatom adapted to chronic iron limitation.</title>
        <authorList>
            <person name="Lommer M."/>
            <person name="Specht M."/>
            <person name="Roy A.S."/>
            <person name="Kraemer L."/>
            <person name="Andreson R."/>
            <person name="Gutowska M.A."/>
            <person name="Wolf J."/>
            <person name="Bergner S.V."/>
            <person name="Schilhabel M.B."/>
            <person name="Klostermeier U.C."/>
            <person name="Beiko R.G."/>
            <person name="Rosenstiel P."/>
            <person name="Hippler M."/>
            <person name="Laroche J."/>
        </authorList>
    </citation>
    <scope>NUCLEOTIDE SEQUENCE [LARGE SCALE GENOMIC DNA]</scope>
    <source>
        <strain evidence="2 3">CCMP1005</strain>
    </source>
</reference>
<name>K0RU98_THAOC</name>
<feature type="compositionally biased region" description="Gly residues" evidence="1">
    <location>
        <begin position="19"/>
        <end position="28"/>
    </location>
</feature>
<dbReference type="AlphaFoldDB" id="K0RU98"/>
<keyword evidence="3" id="KW-1185">Reference proteome</keyword>
<proteinExistence type="predicted"/>
<evidence type="ECO:0000256" key="1">
    <source>
        <dbReference type="SAM" id="MobiDB-lite"/>
    </source>
</evidence>
<comment type="caution">
    <text evidence="2">The sequence shown here is derived from an EMBL/GenBank/DDBJ whole genome shotgun (WGS) entry which is preliminary data.</text>
</comment>
<gene>
    <name evidence="2" type="ORF">THAOC_24199</name>
</gene>
<sequence length="167" mass="17364">MVRRTRAANDAGRTRNGTSGRGFEGRGVSGPRPKARIPDEPPPHIVAEAVTGSSPGEEGAQVLARTRSPPDRSRGREPANERPVVSAAPSEPPRPRIVPGGRRGPRAGGGASDRTPHGCPTNSRPFAKRIERKDLGAGSVEIDVIAETGADKDCTALELGAAASRLS</sequence>